<dbReference type="Gene3D" id="1.10.3620.10">
    <property type="entry name" value="YdcF like domain"/>
    <property type="match status" value="1"/>
</dbReference>
<sequence length="267" mass="29239">MIVYVEASVVAHLNTLVEFCARRDIATLSRPVAEEAAGGRVDVAILFGGSILAGGDLFAGAIADDLATHFMIVGGQGHSTDILRAAMRHRMGWDDTADQTEAALFDRYITERYAVRADLLEYESTNCGSNVRNALELLEAHDIPSRRILLIQDASMQQRMDAGFRLHAPDAQIVNFAAHRTRVELVDGHLGFRTPLDGMWPMDRYVSLLMGEIPRLTDDVNGYGPAGRGFIAHVDVPDEVARAYTFLRDAGVGAPRTADQRWADTAS</sequence>
<dbReference type="PANTHER" id="PTHR30336:SF20">
    <property type="entry name" value="DUF218 DOMAIN-CONTAINING PROTEIN"/>
    <property type="match status" value="1"/>
</dbReference>
<dbReference type="Proteomes" id="UP000635606">
    <property type="component" value="Unassembled WGS sequence"/>
</dbReference>
<dbReference type="EMBL" id="BOPH01000088">
    <property type="protein sequence ID" value="GIJ71400.1"/>
    <property type="molecule type" value="Genomic_DNA"/>
</dbReference>
<evidence type="ECO:0000313" key="1">
    <source>
        <dbReference type="EMBL" id="GIJ71400.1"/>
    </source>
</evidence>
<dbReference type="PANTHER" id="PTHR30336">
    <property type="entry name" value="INNER MEMBRANE PROTEIN, PROBABLE PERMEASE"/>
    <property type="match status" value="1"/>
</dbReference>
<keyword evidence="2" id="KW-1185">Reference proteome</keyword>
<dbReference type="GO" id="GO:0005886">
    <property type="term" value="C:plasma membrane"/>
    <property type="evidence" value="ECO:0007669"/>
    <property type="project" value="TreeGrafter"/>
</dbReference>
<reference evidence="1" key="1">
    <citation type="submission" date="2021-01" db="EMBL/GenBank/DDBJ databases">
        <title>Whole genome shotgun sequence of Virgisporangium ochraceum NBRC 16418.</title>
        <authorList>
            <person name="Komaki H."/>
            <person name="Tamura T."/>
        </authorList>
    </citation>
    <scope>NUCLEOTIDE SEQUENCE</scope>
    <source>
        <strain evidence="1">NBRC 16418</strain>
    </source>
</reference>
<evidence type="ECO:0000313" key="2">
    <source>
        <dbReference type="Proteomes" id="UP000635606"/>
    </source>
</evidence>
<dbReference type="InterPro" id="IPR014729">
    <property type="entry name" value="Rossmann-like_a/b/a_fold"/>
</dbReference>
<protein>
    <recommendedName>
        <fullName evidence="3">DUF218 domain-containing protein</fullName>
    </recommendedName>
</protein>
<evidence type="ECO:0008006" key="3">
    <source>
        <dbReference type="Google" id="ProtNLM"/>
    </source>
</evidence>
<dbReference type="Gene3D" id="3.40.50.620">
    <property type="entry name" value="HUPs"/>
    <property type="match status" value="1"/>
</dbReference>
<name>A0A8J3ZZK6_9ACTN</name>
<proteinExistence type="predicted"/>
<accession>A0A8J3ZZK6</accession>
<dbReference type="InterPro" id="IPR051599">
    <property type="entry name" value="Cell_Envelope_Assoc"/>
</dbReference>
<dbReference type="RefSeq" id="WP_203931274.1">
    <property type="nucleotide sequence ID" value="NZ_BOPH01000088.1"/>
</dbReference>
<comment type="caution">
    <text evidence="1">The sequence shown here is derived from an EMBL/GenBank/DDBJ whole genome shotgun (WGS) entry which is preliminary data.</text>
</comment>
<dbReference type="AlphaFoldDB" id="A0A8J3ZZK6"/>
<gene>
    <name evidence="1" type="ORF">Voc01_063170</name>
</gene>
<organism evidence="1 2">
    <name type="scientific">Virgisporangium ochraceum</name>
    <dbReference type="NCBI Taxonomy" id="65505"/>
    <lineage>
        <taxon>Bacteria</taxon>
        <taxon>Bacillati</taxon>
        <taxon>Actinomycetota</taxon>
        <taxon>Actinomycetes</taxon>
        <taxon>Micromonosporales</taxon>
        <taxon>Micromonosporaceae</taxon>
        <taxon>Virgisporangium</taxon>
    </lineage>
</organism>